<feature type="transmembrane region" description="Helical" evidence="7">
    <location>
        <begin position="172"/>
        <end position="193"/>
    </location>
</feature>
<evidence type="ECO:0000256" key="4">
    <source>
        <dbReference type="ARBA" id="ARBA00023136"/>
    </source>
</evidence>
<feature type="compositionally biased region" description="Polar residues" evidence="6">
    <location>
        <begin position="328"/>
        <end position="337"/>
    </location>
</feature>
<feature type="transmembrane region" description="Helical" evidence="7">
    <location>
        <begin position="12"/>
        <end position="32"/>
    </location>
</feature>
<feature type="transmembrane region" description="Helical" evidence="7">
    <location>
        <begin position="86"/>
        <end position="111"/>
    </location>
</feature>
<protein>
    <recommendedName>
        <fullName evidence="8">Rhodopsin domain-containing protein</fullName>
    </recommendedName>
</protein>
<dbReference type="GO" id="GO:0016020">
    <property type="term" value="C:membrane"/>
    <property type="evidence" value="ECO:0007669"/>
    <property type="project" value="UniProtKB-SubCell"/>
</dbReference>
<comment type="similarity">
    <text evidence="5">Belongs to the SAT4 family.</text>
</comment>
<dbReference type="PANTHER" id="PTHR33048">
    <property type="entry name" value="PTH11-LIKE INTEGRAL MEMBRANE PROTEIN (AFU_ORTHOLOGUE AFUA_5G11245)"/>
    <property type="match status" value="1"/>
</dbReference>
<evidence type="ECO:0000256" key="2">
    <source>
        <dbReference type="ARBA" id="ARBA00022692"/>
    </source>
</evidence>
<feature type="transmembrane region" description="Helical" evidence="7">
    <location>
        <begin position="205"/>
        <end position="224"/>
    </location>
</feature>
<dbReference type="Pfam" id="PF20684">
    <property type="entry name" value="Fung_rhodopsin"/>
    <property type="match status" value="1"/>
</dbReference>
<keyword evidence="2 7" id="KW-0812">Transmembrane</keyword>
<dbReference type="AlphaFoldDB" id="A0A5N6XMP7"/>
<feature type="region of interest" description="Disordered" evidence="6">
    <location>
        <begin position="323"/>
        <end position="347"/>
    </location>
</feature>
<feature type="compositionally biased region" description="Basic and acidic residues" evidence="6">
    <location>
        <begin position="338"/>
        <end position="347"/>
    </location>
</feature>
<dbReference type="EMBL" id="ML737267">
    <property type="protein sequence ID" value="KAE8334515.1"/>
    <property type="molecule type" value="Genomic_DNA"/>
</dbReference>
<feature type="domain" description="Rhodopsin" evidence="8">
    <location>
        <begin position="28"/>
        <end position="267"/>
    </location>
</feature>
<reference evidence="9" key="1">
    <citation type="submission" date="2019-04" db="EMBL/GenBank/DDBJ databases">
        <title>Friends and foes A comparative genomics study of 23 Aspergillus species from section Flavi.</title>
        <authorList>
            <consortium name="DOE Joint Genome Institute"/>
            <person name="Kjaerbolling I."/>
            <person name="Vesth T."/>
            <person name="Frisvad J.C."/>
            <person name="Nybo J.L."/>
            <person name="Theobald S."/>
            <person name="Kildgaard S."/>
            <person name="Isbrandt T."/>
            <person name="Kuo A."/>
            <person name="Sato A."/>
            <person name="Lyhne E.K."/>
            <person name="Kogle M.E."/>
            <person name="Wiebenga A."/>
            <person name="Kun R.S."/>
            <person name="Lubbers R.J."/>
            <person name="Makela M.R."/>
            <person name="Barry K."/>
            <person name="Chovatia M."/>
            <person name="Clum A."/>
            <person name="Daum C."/>
            <person name="Haridas S."/>
            <person name="He G."/>
            <person name="LaButti K."/>
            <person name="Lipzen A."/>
            <person name="Mondo S."/>
            <person name="Riley R."/>
            <person name="Salamov A."/>
            <person name="Simmons B.A."/>
            <person name="Magnuson J.K."/>
            <person name="Henrissat B."/>
            <person name="Mortensen U.H."/>
            <person name="Larsen T.O."/>
            <person name="Devries R.P."/>
            <person name="Grigoriev I.V."/>
            <person name="Machida M."/>
            <person name="Baker S.E."/>
            <person name="Andersen M.R."/>
        </authorList>
    </citation>
    <scope>NUCLEOTIDE SEQUENCE</scope>
    <source>
        <strain evidence="9">CBS 117612</strain>
    </source>
</reference>
<evidence type="ECO:0000256" key="5">
    <source>
        <dbReference type="ARBA" id="ARBA00038359"/>
    </source>
</evidence>
<keyword evidence="4 7" id="KW-0472">Membrane</keyword>
<evidence type="ECO:0000256" key="7">
    <source>
        <dbReference type="SAM" id="Phobius"/>
    </source>
</evidence>
<evidence type="ECO:0000256" key="1">
    <source>
        <dbReference type="ARBA" id="ARBA00004141"/>
    </source>
</evidence>
<evidence type="ECO:0000256" key="6">
    <source>
        <dbReference type="SAM" id="MobiDB-lite"/>
    </source>
</evidence>
<dbReference type="InterPro" id="IPR049326">
    <property type="entry name" value="Rhodopsin_dom_fungi"/>
</dbReference>
<evidence type="ECO:0000256" key="3">
    <source>
        <dbReference type="ARBA" id="ARBA00022989"/>
    </source>
</evidence>
<dbReference type="InterPro" id="IPR052337">
    <property type="entry name" value="SAT4-like"/>
</dbReference>
<keyword evidence="3 7" id="KW-1133">Transmembrane helix</keyword>
<feature type="transmembrane region" description="Helical" evidence="7">
    <location>
        <begin position="44"/>
        <end position="66"/>
    </location>
</feature>
<dbReference type="OrthoDB" id="3897607at2759"/>
<gene>
    <name evidence="9" type="ORF">BDV24DRAFT_170105</name>
</gene>
<evidence type="ECO:0000313" key="9">
    <source>
        <dbReference type="EMBL" id="KAE8334515.1"/>
    </source>
</evidence>
<proteinExistence type="inferred from homology"/>
<dbReference type="PANTHER" id="PTHR33048:SF140">
    <property type="entry name" value="ATPASE, PUTATIVE (EUROFUNG)-RELATED"/>
    <property type="match status" value="1"/>
</dbReference>
<dbReference type="Proteomes" id="UP000325558">
    <property type="component" value="Unassembled WGS sequence"/>
</dbReference>
<name>A0A5N6XMP7_9EURO</name>
<organism evidence="9">
    <name type="scientific">Aspergillus arachidicola</name>
    <dbReference type="NCBI Taxonomy" id="656916"/>
    <lineage>
        <taxon>Eukaryota</taxon>
        <taxon>Fungi</taxon>
        <taxon>Dikarya</taxon>
        <taxon>Ascomycota</taxon>
        <taxon>Pezizomycotina</taxon>
        <taxon>Eurotiomycetes</taxon>
        <taxon>Eurotiomycetidae</taxon>
        <taxon>Eurotiales</taxon>
        <taxon>Aspergillaceae</taxon>
        <taxon>Aspergillus</taxon>
        <taxon>Aspergillus subgen. Circumdati</taxon>
    </lineage>
</organism>
<accession>A0A5N6XMP7</accession>
<evidence type="ECO:0000259" key="8">
    <source>
        <dbReference type="Pfam" id="PF20684"/>
    </source>
</evidence>
<feature type="transmembrane region" description="Helical" evidence="7">
    <location>
        <begin position="123"/>
        <end position="142"/>
    </location>
</feature>
<sequence length="347" mass="38692">MGEPECRSKSIFAVSLVSCIVSIVAVALRYCVRLCLVKAFGWDDGIMVFAMMLNTLFAVCGMVRSQRGMGRKYQDIDSLHTVRTALLWWWLGQTTYVLTCTMAKISIALSLLRLTVRPFDSMLMYIVIGVSGVVGTVFWLILTLQCTPVSEFWERRRNDTCSKGDQVVIMSYVYSVVACMCDFAIGIFPIFLLKDLQMNQRKKCLLAGILTVGCIASAAVLARIPFLQEYNRGDFLYATSDISIWSNVEAGLGITAGSLITLRPLFRWLSRGNSVGFPAQDETANMLPLVQLRGSEAFHPRPAKAVGRHWRLMYPSGGISKLCRGNANDPQQSQRSTSQEELHPIRS</sequence>
<comment type="subcellular location">
    <subcellularLocation>
        <location evidence="1">Membrane</location>
        <topology evidence="1">Multi-pass membrane protein</topology>
    </subcellularLocation>
</comment>